<feature type="transmembrane region" description="Helical" evidence="7">
    <location>
        <begin position="417"/>
        <end position="438"/>
    </location>
</feature>
<gene>
    <name evidence="9" type="primary">xylE</name>
    <name evidence="9" type="ORF">GCM10023211_05420</name>
</gene>
<dbReference type="PROSITE" id="PS50850">
    <property type="entry name" value="MFS"/>
    <property type="match status" value="1"/>
</dbReference>
<dbReference type="PRINTS" id="PR00171">
    <property type="entry name" value="SUGRTRNSPORT"/>
</dbReference>
<dbReference type="InterPro" id="IPR020846">
    <property type="entry name" value="MFS_dom"/>
</dbReference>
<sequence>MHKHNINYIISVCSIASLAGLILGYDASVISGAIEPLTEYFDLTPAECGLAVSSAIIGCILGAYFVGYLADKYGRRTTLMLANILLMISAIGSAITDVFSLFILYRVLGGIAIGMVSTVTPLYIAEFSPKDIRGRMLGLQQLVMVGGQLIVYIVNFTIAKGMIHEWVVEFGWRWMLASVLLPCVLFMFLSFLIPESPRWNVMKNHDQKAMDTLTKISNQLHAQHLFNEIKASFVDSAKVNKIGFFSVLSNAKSRYITLIGCTIAVLQQLTGINILLYYAPSLLKNITGSNQESLFQTIFLGIALFVGVFIALRFIDNVGRVKLLRLGSIGCCLCLIISALTFYFNIIGYLPITLLVIFVLIYAISWSLGAWLLISEIFPNRIRAVAMGISFSAMYLSNALIAQVFPMMNQNDWLMATFNGGFPLLICAASCLFGYWFIGRFLPETKGISLEKIEPVMLSKSKRFAAKS</sequence>
<feature type="transmembrane region" description="Helical" evidence="7">
    <location>
        <begin position="294"/>
        <end position="314"/>
    </location>
</feature>
<dbReference type="InterPro" id="IPR005828">
    <property type="entry name" value="MFS_sugar_transport-like"/>
</dbReference>
<feature type="transmembrane region" description="Helical" evidence="7">
    <location>
        <begin position="137"/>
        <end position="159"/>
    </location>
</feature>
<dbReference type="PANTHER" id="PTHR48022">
    <property type="entry name" value="PLASTIDIC GLUCOSE TRANSPORTER 4"/>
    <property type="match status" value="1"/>
</dbReference>
<dbReference type="InterPro" id="IPR003663">
    <property type="entry name" value="Sugar/inositol_transpt"/>
</dbReference>
<dbReference type="Proteomes" id="UP001500171">
    <property type="component" value="Unassembled WGS sequence"/>
</dbReference>
<keyword evidence="6" id="KW-0813">Transport</keyword>
<evidence type="ECO:0000256" key="1">
    <source>
        <dbReference type="ARBA" id="ARBA00004141"/>
    </source>
</evidence>
<comment type="caution">
    <text evidence="9">The sequence shown here is derived from an EMBL/GenBank/DDBJ whole genome shotgun (WGS) entry which is preliminary data.</text>
</comment>
<feature type="transmembrane region" description="Helical" evidence="7">
    <location>
        <begin position="7"/>
        <end position="30"/>
    </location>
</feature>
<dbReference type="InterPro" id="IPR036259">
    <property type="entry name" value="MFS_trans_sf"/>
</dbReference>
<dbReference type="PROSITE" id="PS00217">
    <property type="entry name" value="SUGAR_TRANSPORT_2"/>
    <property type="match status" value="1"/>
</dbReference>
<evidence type="ECO:0000256" key="6">
    <source>
        <dbReference type="RuleBase" id="RU003346"/>
    </source>
</evidence>
<dbReference type="SUPFAM" id="SSF103473">
    <property type="entry name" value="MFS general substrate transporter"/>
    <property type="match status" value="1"/>
</dbReference>
<evidence type="ECO:0000313" key="10">
    <source>
        <dbReference type="Proteomes" id="UP001500171"/>
    </source>
</evidence>
<dbReference type="NCBIfam" id="TIGR00879">
    <property type="entry name" value="SP"/>
    <property type="match status" value="1"/>
</dbReference>
<dbReference type="InterPro" id="IPR050360">
    <property type="entry name" value="MFS_Sugar_Transporters"/>
</dbReference>
<keyword evidence="3 7" id="KW-0812">Transmembrane</keyword>
<dbReference type="PROSITE" id="PS00216">
    <property type="entry name" value="SUGAR_TRANSPORT_1"/>
    <property type="match status" value="1"/>
</dbReference>
<feature type="transmembrane region" description="Helical" evidence="7">
    <location>
        <begin position="50"/>
        <end position="70"/>
    </location>
</feature>
<comment type="subcellular location">
    <subcellularLocation>
        <location evidence="1">Membrane</location>
        <topology evidence="1">Multi-pass membrane protein</topology>
    </subcellularLocation>
</comment>
<evidence type="ECO:0000256" key="7">
    <source>
        <dbReference type="SAM" id="Phobius"/>
    </source>
</evidence>
<feature type="transmembrane region" description="Helical" evidence="7">
    <location>
        <begin position="352"/>
        <end position="373"/>
    </location>
</feature>
<keyword evidence="5 7" id="KW-0472">Membrane</keyword>
<keyword evidence="10" id="KW-1185">Reference proteome</keyword>
<organism evidence="9 10">
    <name type="scientific">Orbus sasakiae</name>
    <dbReference type="NCBI Taxonomy" id="1078475"/>
    <lineage>
        <taxon>Bacteria</taxon>
        <taxon>Pseudomonadati</taxon>
        <taxon>Pseudomonadota</taxon>
        <taxon>Gammaproteobacteria</taxon>
        <taxon>Orbales</taxon>
        <taxon>Orbaceae</taxon>
        <taxon>Orbus</taxon>
    </lineage>
</organism>
<evidence type="ECO:0000256" key="2">
    <source>
        <dbReference type="ARBA" id="ARBA00010992"/>
    </source>
</evidence>
<accession>A0ABP9N0H2</accession>
<feature type="transmembrane region" description="Helical" evidence="7">
    <location>
        <begin position="77"/>
        <end position="96"/>
    </location>
</feature>
<evidence type="ECO:0000256" key="3">
    <source>
        <dbReference type="ARBA" id="ARBA00022692"/>
    </source>
</evidence>
<keyword evidence="4 7" id="KW-1133">Transmembrane helix</keyword>
<evidence type="ECO:0000256" key="4">
    <source>
        <dbReference type="ARBA" id="ARBA00022989"/>
    </source>
</evidence>
<dbReference type="Gene3D" id="1.20.1250.20">
    <property type="entry name" value="MFS general substrate transporter like domains"/>
    <property type="match status" value="2"/>
</dbReference>
<reference evidence="10" key="1">
    <citation type="journal article" date="2019" name="Int. J. Syst. Evol. Microbiol.">
        <title>The Global Catalogue of Microorganisms (GCM) 10K type strain sequencing project: providing services to taxonomists for standard genome sequencing and annotation.</title>
        <authorList>
            <consortium name="The Broad Institute Genomics Platform"/>
            <consortium name="The Broad Institute Genome Sequencing Center for Infectious Disease"/>
            <person name="Wu L."/>
            <person name="Ma J."/>
        </authorList>
    </citation>
    <scope>NUCLEOTIDE SEQUENCE [LARGE SCALE GENOMIC DNA]</scope>
    <source>
        <strain evidence="10">JCM 18050</strain>
    </source>
</reference>
<feature type="transmembrane region" description="Helical" evidence="7">
    <location>
        <begin position="255"/>
        <end position="279"/>
    </location>
</feature>
<feature type="transmembrane region" description="Helical" evidence="7">
    <location>
        <begin position="326"/>
        <end position="346"/>
    </location>
</feature>
<dbReference type="PANTHER" id="PTHR48022:SF2">
    <property type="entry name" value="PLASTIDIC GLUCOSE TRANSPORTER 4"/>
    <property type="match status" value="1"/>
</dbReference>
<feature type="transmembrane region" description="Helical" evidence="7">
    <location>
        <begin position="102"/>
        <end position="125"/>
    </location>
</feature>
<proteinExistence type="inferred from homology"/>
<feature type="domain" description="Major facilitator superfamily (MFS) profile" evidence="8">
    <location>
        <begin position="12"/>
        <end position="446"/>
    </location>
</feature>
<dbReference type="InterPro" id="IPR005829">
    <property type="entry name" value="Sugar_transporter_CS"/>
</dbReference>
<dbReference type="RefSeq" id="WP_345488548.1">
    <property type="nucleotide sequence ID" value="NZ_BAABHY010000001.1"/>
</dbReference>
<evidence type="ECO:0000313" key="9">
    <source>
        <dbReference type="EMBL" id="GAA5106048.1"/>
    </source>
</evidence>
<dbReference type="Pfam" id="PF00083">
    <property type="entry name" value="Sugar_tr"/>
    <property type="match status" value="1"/>
</dbReference>
<protein>
    <submittedName>
        <fullName evidence="9">D-xylose transporter XylE</fullName>
    </submittedName>
</protein>
<feature type="transmembrane region" description="Helical" evidence="7">
    <location>
        <begin position="171"/>
        <end position="193"/>
    </location>
</feature>
<dbReference type="EMBL" id="BAABHY010000001">
    <property type="protein sequence ID" value="GAA5106048.1"/>
    <property type="molecule type" value="Genomic_DNA"/>
</dbReference>
<evidence type="ECO:0000256" key="5">
    <source>
        <dbReference type="ARBA" id="ARBA00023136"/>
    </source>
</evidence>
<comment type="similarity">
    <text evidence="2 6">Belongs to the major facilitator superfamily. Sugar transporter (TC 2.A.1.1) family.</text>
</comment>
<evidence type="ECO:0000259" key="8">
    <source>
        <dbReference type="PROSITE" id="PS50850"/>
    </source>
</evidence>
<feature type="transmembrane region" description="Helical" evidence="7">
    <location>
        <begin position="385"/>
        <end position="405"/>
    </location>
</feature>
<name>A0ABP9N0H2_9GAMM</name>